<dbReference type="PROSITE" id="PS50294">
    <property type="entry name" value="WD_REPEATS_REGION"/>
    <property type="match status" value="3"/>
</dbReference>
<feature type="compositionally biased region" description="Low complexity" evidence="4">
    <location>
        <begin position="325"/>
        <end position="353"/>
    </location>
</feature>
<dbReference type="InterPro" id="IPR015943">
    <property type="entry name" value="WD40/YVTN_repeat-like_dom_sf"/>
</dbReference>
<feature type="compositionally biased region" description="Low complexity" evidence="4">
    <location>
        <begin position="241"/>
        <end position="255"/>
    </location>
</feature>
<dbReference type="SMART" id="SM00320">
    <property type="entry name" value="WD40"/>
    <property type="match status" value="6"/>
</dbReference>
<feature type="repeat" description="WD" evidence="3">
    <location>
        <begin position="476"/>
        <end position="509"/>
    </location>
</feature>
<dbReference type="Proteomes" id="UP000594263">
    <property type="component" value="Unplaced"/>
</dbReference>
<evidence type="ECO:0000256" key="3">
    <source>
        <dbReference type="PROSITE-ProRule" id="PRU00221"/>
    </source>
</evidence>
<dbReference type="Gramene" id="Kaladp0002s0038.1.v1.1">
    <property type="protein sequence ID" value="Kaladp0002s0038.1.v1.1"/>
    <property type="gene ID" value="Kaladp0002s0038.v1.1"/>
</dbReference>
<evidence type="ECO:0000256" key="2">
    <source>
        <dbReference type="ARBA" id="ARBA00022737"/>
    </source>
</evidence>
<dbReference type="CDD" id="cd00200">
    <property type="entry name" value="WD40"/>
    <property type="match status" value="1"/>
</dbReference>
<dbReference type="PROSITE" id="PS00678">
    <property type="entry name" value="WD_REPEATS_1"/>
    <property type="match status" value="1"/>
</dbReference>
<dbReference type="PROSITE" id="PS50082">
    <property type="entry name" value="WD_REPEATS_2"/>
    <property type="match status" value="5"/>
</dbReference>
<dbReference type="InterPro" id="IPR019775">
    <property type="entry name" value="WD40_repeat_CS"/>
</dbReference>
<name>A0A7N0R970_KALFE</name>
<feature type="region of interest" description="Disordered" evidence="4">
    <location>
        <begin position="325"/>
        <end position="457"/>
    </location>
</feature>
<keyword evidence="1 3" id="KW-0853">WD repeat</keyword>
<dbReference type="Pfam" id="PF00400">
    <property type="entry name" value="WD40"/>
    <property type="match status" value="5"/>
</dbReference>
<dbReference type="GO" id="GO:0003714">
    <property type="term" value="F:transcription corepressor activity"/>
    <property type="evidence" value="ECO:0007669"/>
    <property type="project" value="InterPro"/>
</dbReference>
<dbReference type="PANTHER" id="PTHR44376">
    <property type="entry name" value="TRANSCRIPTIONAL REGULATOR OF FILAMENTOUS GROWTH FLO8"/>
    <property type="match status" value="1"/>
</dbReference>
<evidence type="ECO:0000313" key="5">
    <source>
        <dbReference type="EnsemblPlants" id="Kaladp0002s0038.1.v1.1"/>
    </source>
</evidence>
<keyword evidence="6" id="KW-1185">Reference proteome</keyword>
<dbReference type="InterPro" id="IPR044716">
    <property type="entry name" value="LEUNIG-like"/>
</dbReference>
<sequence length="761" mass="79847">MYDLAPLPPVLVESAPMPLVSFPATTFPFWSTRDGAPVPAHHELPPMAQAVSVTSAGPIPLHWPNHAISQAGAGVGPSHWPNHDELLPMIMPAISAAVAAAGAGGSGSPPQAPMPAVTQNASVNFQPLGGGFGPFGSPSAVVLRPGHVGASGPSHLPQPRSPRRVCVEPPHATRFNNFFSTKAWNLSAFEMWLLAQGRRGVTFDDPMNLESMMSPPASALRGPRPRLLDLQPVSRGSAITAGAQAGAASSSRMAGQMPGYSGPQVNPGYQVSAGAAPFQILNSASVANVSTARSVPAPATAPATASMQGSHAHTLKSLTEMLASTSTRRAAAAPGSSASASRQSSQGQAAPSSMTVSTTGASVAPSPSTQGMSSAEPGSGSGPVAGREIEGPGEGQGCLGAEEMAEVSSSAMPDTHIPEADEDEEDKEDDLNDNGGSGRDTAPVAPVPPQPQQQAPSLILARDEASGLEFKQEAWLESSLSGLRCCDFSSTGRYLACAGEDRKVAVWKMGTFSRTVISEEGHDEAIIDLRFKQDSPIFATASFDMTIGIWDATKPRKSLTRLIGHAARVTSVDFHPSKPDILSSCDANMEIRFWNLASRSCIRVTQGALQQVRFQTQRGKYLAAAAGNTINILDSETGNIMHSLKGHMRRVESMCWDPSGRYLASASQDSLHIWSVANWCTSVHKLAAEGGQKFRCCIFHPGISQVVIAASDKNVEIWNPIHSPKTLVVPAHESAVTGLASSIKTDFIATASRDGRVKLWK</sequence>
<feature type="repeat" description="WD" evidence="3">
    <location>
        <begin position="562"/>
        <end position="604"/>
    </location>
</feature>
<feature type="repeat" description="WD" evidence="3">
    <location>
        <begin position="729"/>
        <end position="761"/>
    </location>
</feature>
<evidence type="ECO:0000313" key="6">
    <source>
        <dbReference type="Proteomes" id="UP000594263"/>
    </source>
</evidence>
<feature type="repeat" description="WD" evidence="3">
    <location>
        <begin position="644"/>
        <end position="670"/>
    </location>
</feature>
<feature type="region of interest" description="Disordered" evidence="4">
    <location>
        <begin position="241"/>
        <end position="261"/>
    </location>
</feature>
<feature type="repeat" description="WD" evidence="3">
    <location>
        <begin position="519"/>
        <end position="560"/>
    </location>
</feature>
<dbReference type="AlphaFoldDB" id="A0A7N0R970"/>
<evidence type="ECO:0000256" key="1">
    <source>
        <dbReference type="ARBA" id="ARBA00022574"/>
    </source>
</evidence>
<keyword evidence="2" id="KW-0677">Repeat</keyword>
<protein>
    <submittedName>
        <fullName evidence="5">Uncharacterized protein</fullName>
    </submittedName>
</protein>
<reference evidence="5" key="1">
    <citation type="submission" date="2021-01" db="UniProtKB">
        <authorList>
            <consortium name="EnsemblPlants"/>
        </authorList>
    </citation>
    <scope>IDENTIFICATION</scope>
</reference>
<feature type="compositionally biased region" description="Polar residues" evidence="4">
    <location>
        <begin position="354"/>
        <end position="373"/>
    </location>
</feature>
<evidence type="ECO:0000256" key="4">
    <source>
        <dbReference type="SAM" id="MobiDB-lite"/>
    </source>
</evidence>
<feature type="compositionally biased region" description="Acidic residues" evidence="4">
    <location>
        <begin position="420"/>
        <end position="432"/>
    </location>
</feature>
<dbReference type="EnsemblPlants" id="Kaladp0002s0038.1.v1.1">
    <property type="protein sequence ID" value="Kaladp0002s0038.1.v1.1"/>
    <property type="gene ID" value="Kaladp0002s0038.v1.1"/>
</dbReference>
<proteinExistence type="predicted"/>
<dbReference type="InterPro" id="IPR036322">
    <property type="entry name" value="WD40_repeat_dom_sf"/>
</dbReference>
<dbReference type="SUPFAM" id="SSF50978">
    <property type="entry name" value="WD40 repeat-like"/>
    <property type="match status" value="1"/>
</dbReference>
<dbReference type="Gene3D" id="2.130.10.10">
    <property type="entry name" value="YVTN repeat-like/Quinoprotein amine dehydrogenase"/>
    <property type="match status" value="2"/>
</dbReference>
<organism evidence="5 6">
    <name type="scientific">Kalanchoe fedtschenkoi</name>
    <name type="common">Lavender scallops</name>
    <name type="synonym">South American air plant</name>
    <dbReference type="NCBI Taxonomy" id="63787"/>
    <lineage>
        <taxon>Eukaryota</taxon>
        <taxon>Viridiplantae</taxon>
        <taxon>Streptophyta</taxon>
        <taxon>Embryophyta</taxon>
        <taxon>Tracheophyta</taxon>
        <taxon>Spermatophyta</taxon>
        <taxon>Magnoliopsida</taxon>
        <taxon>eudicotyledons</taxon>
        <taxon>Gunneridae</taxon>
        <taxon>Pentapetalae</taxon>
        <taxon>Saxifragales</taxon>
        <taxon>Crassulaceae</taxon>
        <taxon>Kalanchoe</taxon>
    </lineage>
</organism>
<dbReference type="PANTHER" id="PTHR44376:SF8">
    <property type="entry name" value="TRANSCRIPTIONAL COREPRESSOR LEUNIG-LIKE"/>
    <property type="match status" value="1"/>
</dbReference>
<accession>A0A7N0R970</accession>
<dbReference type="InterPro" id="IPR001680">
    <property type="entry name" value="WD40_rpt"/>
</dbReference>